<reference evidence="3 4" key="1">
    <citation type="submission" date="2019-05" db="EMBL/GenBank/DDBJ databases">
        <title>Mikania micrantha, genome provides insights into the molecular mechanism of rapid growth.</title>
        <authorList>
            <person name="Liu B."/>
        </authorList>
    </citation>
    <scope>NUCLEOTIDE SEQUENCE [LARGE SCALE GENOMIC DNA]</scope>
    <source>
        <strain evidence="3">NLD-2019</strain>
        <tissue evidence="3">Leaf</tissue>
    </source>
</reference>
<feature type="compositionally biased region" description="Basic residues" evidence="1">
    <location>
        <begin position="217"/>
        <end position="230"/>
    </location>
</feature>
<protein>
    <submittedName>
        <fullName evidence="3">Uncharacterized protein</fullName>
    </submittedName>
</protein>
<gene>
    <name evidence="3" type="ORF">E3N88_38843</name>
</gene>
<evidence type="ECO:0000256" key="1">
    <source>
        <dbReference type="SAM" id="MobiDB-lite"/>
    </source>
</evidence>
<accession>A0A5N6LV44</accession>
<evidence type="ECO:0000256" key="2">
    <source>
        <dbReference type="SAM" id="Phobius"/>
    </source>
</evidence>
<sequence length="424" mass="47148">MADLRFVSDHNMSAYLGDPPEKHSEFKSMVEGFWSTVTEHTDGNGTVSIIGKIQGQSFIITEQILRECLQFGDKAEDPVELDQDLIVINKRHQDLVPTMGTLGIKRMRGDIFGYMKMNKKGKKQYTGERPLIKFGRFVGDGTDEDMPGTPVAIVAEEHDVQATSTSTKADEAAKDTIPESSSSSSEDFVADKPPPTREQREEAQDVDYTPTPESSPKKKRRKTMSKRTRGIRLQQMFSGLSFSSAASILPPPPTQPPTQPKLPTQPKPPTKPKRPSKPKPTSQPAKPNLVIKIPARSPTPYSTNPIPHTETPSSPPRSSSDKGKSPLHAESPYEPKEVPVDLVGLQDRVLMLEIEAEEKDANIRIMQEGMLKIAHKLEKFQGQIKAHQKGVTLPLIGKGRIISSLSFSSFALFVLYQSYIWFKY</sequence>
<organism evidence="3 4">
    <name type="scientific">Mikania micrantha</name>
    <name type="common">bitter vine</name>
    <dbReference type="NCBI Taxonomy" id="192012"/>
    <lineage>
        <taxon>Eukaryota</taxon>
        <taxon>Viridiplantae</taxon>
        <taxon>Streptophyta</taxon>
        <taxon>Embryophyta</taxon>
        <taxon>Tracheophyta</taxon>
        <taxon>Spermatophyta</taxon>
        <taxon>Magnoliopsida</taxon>
        <taxon>eudicotyledons</taxon>
        <taxon>Gunneridae</taxon>
        <taxon>Pentapetalae</taxon>
        <taxon>asterids</taxon>
        <taxon>campanulids</taxon>
        <taxon>Asterales</taxon>
        <taxon>Asteraceae</taxon>
        <taxon>Asteroideae</taxon>
        <taxon>Heliantheae alliance</taxon>
        <taxon>Eupatorieae</taxon>
        <taxon>Mikania</taxon>
    </lineage>
</organism>
<dbReference type="PRINTS" id="PR01217">
    <property type="entry name" value="PRICHEXTENSN"/>
</dbReference>
<name>A0A5N6LV44_9ASTR</name>
<feature type="compositionally biased region" description="Basic and acidic residues" evidence="1">
    <location>
        <begin position="168"/>
        <end position="177"/>
    </location>
</feature>
<feature type="compositionally biased region" description="Basic and acidic residues" evidence="1">
    <location>
        <begin position="194"/>
        <end position="203"/>
    </location>
</feature>
<feature type="compositionally biased region" description="Pro residues" evidence="1">
    <location>
        <begin position="249"/>
        <end position="269"/>
    </location>
</feature>
<keyword evidence="2" id="KW-1133">Transmembrane helix</keyword>
<dbReference type="Proteomes" id="UP000326396">
    <property type="component" value="Linkage Group LG8"/>
</dbReference>
<feature type="transmembrane region" description="Helical" evidence="2">
    <location>
        <begin position="401"/>
        <end position="422"/>
    </location>
</feature>
<comment type="caution">
    <text evidence="3">The sequence shown here is derived from an EMBL/GenBank/DDBJ whole genome shotgun (WGS) entry which is preliminary data.</text>
</comment>
<dbReference type="EMBL" id="SZYD01000018">
    <property type="protein sequence ID" value="KAD2805466.1"/>
    <property type="molecule type" value="Genomic_DNA"/>
</dbReference>
<feature type="region of interest" description="Disordered" evidence="1">
    <location>
        <begin position="244"/>
        <end position="335"/>
    </location>
</feature>
<keyword evidence="2" id="KW-0472">Membrane</keyword>
<proteinExistence type="predicted"/>
<keyword evidence="4" id="KW-1185">Reference proteome</keyword>
<evidence type="ECO:0000313" key="3">
    <source>
        <dbReference type="EMBL" id="KAD2805466.1"/>
    </source>
</evidence>
<keyword evidence="2" id="KW-0812">Transmembrane</keyword>
<feature type="region of interest" description="Disordered" evidence="1">
    <location>
        <begin position="159"/>
        <end position="231"/>
    </location>
</feature>
<dbReference type="AlphaFoldDB" id="A0A5N6LV44"/>
<evidence type="ECO:0000313" key="4">
    <source>
        <dbReference type="Proteomes" id="UP000326396"/>
    </source>
</evidence>